<dbReference type="SMART" id="SM00833">
    <property type="entry name" value="CobW_C"/>
    <property type="match status" value="1"/>
</dbReference>
<dbReference type="InterPro" id="IPR011629">
    <property type="entry name" value="CobW-like_C"/>
</dbReference>
<dbReference type="Pfam" id="PF07683">
    <property type="entry name" value="CobW_C"/>
    <property type="match status" value="1"/>
</dbReference>
<proteinExistence type="predicted"/>
<dbReference type="SUPFAM" id="SSF52540">
    <property type="entry name" value="P-loop containing nucleoside triphosphate hydrolases"/>
    <property type="match status" value="1"/>
</dbReference>
<dbReference type="Gene3D" id="3.40.50.300">
    <property type="entry name" value="P-loop containing nucleotide triphosphate hydrolases"/>
    <property type="match status" value="1"/>
</dbReference>
<organism evidence="3 4">
    <name type="scientific">Planoprotostelium fungivorum</name>
    <dbReference type="NCBI Taxonomy" id="1890364"/>
    <lineage>
        <taxon>Eukaryota</taxon>
        <taxon>Amoebozoa</taxon>
        <taxon>Evosea</taxon>
        <taxon>Variosea</taxon>
        <taxon>Cavosteliida</taxon>
        <taxon>Cavosteliaceae</taxon>
        <taxon>Planoprotostelium</taxon>
    </lineage>
</organism>
<feature type="compositionally biased region" description="Basic and acidic residues" evidence="1">
    <location>
        <begin position="435"/>
        <end position="445"/>
    </location>
</feature>
<dbReference type="STRING" id="1890364.A0A2P6MWE7"/>
<dbReference type="InterPro" id="IPR027417">
    <property type="entry name" value="P-loop_NTPase"/>
</dbReference>
<dbReference type="EMBL" id="MDYQ01000353">
    <property type="protein sequence ID" value="PRP76034.1"/>
    <property type="molecule type" value="Genomic_DNA"/>
</dbReference>
<gene>
    <name evidence="3" type="ORF">PROFUN_01750</name>
</gene>
<dbReference type="PANTHER" id="PTHR43603">
    <property type="entry name" value="COBW DOMAIN-CONTAINING PROTEIN DDB_G0274527"/>
    <property type="match status" value="1"/>
</dbReference>
<dbReference type="InParanoid" id="A0A2P6MWE7"/>
<feature type="domain" description="CobW C-terminal" evidence="2">
    <location>
        <begin position="274"/>
        <end position="389"/>
    </location>
</feature>
<sequence>MSQKTHEECRDSCCGGHKHHHEGKSMIPVTIFCGLNHSGKTSAIATLLSESSDNQLAVIMNDMLKKKPASQLPSVKDVHQIIEMKKGCVCCTLYEDFIRAMFSIKEGTSMVVVEATGCADVRDMGEVMLTGDSEALGRALTDCFRLDAIVAFVNVKTFFEDLNSLDYLLDRKEATDETDFRNIPSVLVEHIEHADVIVLGKSEGADVQTLRDVRNVISVLNPTARRVELPTKDPIALSGIFDTELYDFEMTQMKPGWIRLIRDEMPPSPAESNVSHFVFRSRRPFHPLRLYELIDASTERLPGVLRSRGFIWLASRHDLCGEWSSCGNLYSTSGDSKWFITVPREEWPTEDPKFLRDFEEPYGDRRQEIAIIGLNLDVEKVEGELKKCLLTEQEMSMGPIIWAGLEDKFDPWNMGEDEDEDEDDEDNEEEEDGKEEERVHNSYQK</sequence>
<dbReference type="Proteomes" id="UP000241769">
    <property type="component" value="Unassembled WGS sequence"/>
</dbReference>
<dbReference type="PANTHER" id="PTHR43603:SF1">
    <property type="entry name" value="ZINC-REGULATED GTPASE METALLOPROTEIN ACTIVATOR 1"/>
    <property type="match status" value="1"/>
</dbReference>
<dbReference type="OrthoDB" id="272672at2759"/>
<accession>A0A2P6MWE7</accession>
<comment type="caution">
    <text evidence="3">The sequence shown here is derived from an EMBL/GenBank/DDBJ whole genome shotgun (WGS) entry which is preliminary data.</text>
</comment>
<dbReference type="InterPro" id="IPR051927">
    <property type="entry name" value="Zn_Chap_cDPG_Synth"/>
</dbReference>
<name>A0A2P6MWE7_9EUKA</name>
<protein>
    <submittedName>
        <fullName evidence="3">CobW/P47K family protein</fullName>
    </submittedName>
</protein>
<feature type="region of interest" description="Disordered" evidence="1">
    <location>
        <begin position="408"/>
        <end position="445"/>
    </location>
</feature>
<dbReference type="AlphaFoldDB" id="A0A2P6MWE7"/>
<dbReference type="Pfam" id="PF02492">
    <property type="entry name" value="cobW"/>
    <property type="match status" value="1"/>
</dbReference>
<evidence type="ECO:0000259" key="2">
    <source>
        <dbReference type="SMART" id="SM00833"/>
    </source>
</evidence>
<evidence type="ECO:0000256" key="1">
    <source>
        <dbReference type="SAM" id="MobiDB-lite"/>
    </source>
</evidence>
<keyword evidence="4" id="KW-1185">Reference proteome</keyword>
<evidence type="ECO:0000313" key="4">
    <source>
        <dbReference type="Proteomes" id="UP000241769"/>
    </source>
</evidence>
<dbReference type="InterPro" id="IPR003495">
    <property type="entry name" value="CobW/HypB/UreG_nucleotide-bd"/>
</dbReference>
<reference evidence="3 4" key="1">
    <citation type="journal article" date="2018" name="Genome Biol. Evol.">
        <title>Multiple Roots of Fruiting Body Formation in Amoebozoa.</title>
        <authorList>
            <person name="Hillmann F."/>
            <person name="Forbes G."/>
            <person name="Novohradska S."/>
            <person name="Ferling I."/>
            <person name="Riege K."/>
            <person name="Groth M."/>
            <person name="Westermann M."/>
            <person name="Marz M."/>
            <person name="Spaller T."/>
            <person name="Winckler T."/>
            <person name="Schaap P."/>
            <person name="Glockner G."/>
        </authorList>
    </citation>
    <scope>NUCLEOTIDE SEQUENCE [LARGE SCALE GENOMIC DNA]</scope>
    <source>
        <strain evidence="3 4">Jena</strain>
    </source>
</reference>
<feature type="compositionally biased region" description="Acidic residues" evidence="1">
    <location>
        <begin position="415"/>
        <end position="434"/>
    </location>
</feature>
<evidence type="ECO:0000313" key="3">
    <source>
        <dbReference type="EMBL" id="PRP76034.1"/>
    </source>
</evidence>